<gene>
    <name evidence="2" type="ORF">HaLaN_18397</name>
</gene>
<accession>A0A699ZQX8</accession>
<proteinExistence type="predicted"/>
<feature type="region of interest" description="Disordered" evidence="1">
    <location>
        <begin position="49"/>
        <end position="133"/>
    </location>
</feature>
<reference evidence="2 3" key="1">
    <citation type="submission" date="2020-02" db="EMBL/GenBank/DDBJ databases">
        <title>Draft genome sequence of Haematococcus lacustris strain NIES-144.</title>
        <authorList>
            <person name="Morimoto D."/>
            <person name="Nakagawa S."/>
            <person name="Yoshida T."/>
            <person name="Sawayama S."/>
        </authorList>
    </citation>
    <scope>NUCLEOTIDE SEQUENCE [LARGE SCALE GENOMIC DNA]</scope>
    <source>
        <strain evidence="2 3">NIES-144</strain>
    </source>
</reference>
<dbReference type="AlphaFoldDB" id="A0A699ZQX8"/>
<keyword evidence="3" id="KW-1185">Reference proteome</keyword>
<organism evidence="2 3">
    <name type="scientific">Haematococcus lacustris</name>
    <name type="common">Green alga</name>
    <name type="synonym">Haematococcus pluvialis</name>
    <dbReference type="NCBI Taxonomy" id="44745"/>
    <lineage>
        <taxon>Eukaryota</taxon>
        <taxon>Viridiplantae</taxon>
        <taxon>Chlorophyta</taxon>
        <taxon>core chlorophytes</taxon>
        <taxon>Chlorophyceae</taxon>
        <taxon>CS clade</taxon>
        <taxon>Chlamydomonadales</taxon>
        <taxon>Haematococcaceae</taxon>
        <taxon>Haematococcus</taxon>
    </lineage>
</organism>
<protein>
    <submittedName>
        <fullName evidence="2">Uncharacterized protein</fullName>
    </submittedName>
</protein>
<evidence type="ECO:0000313" key="3">
    <source>
        <dbReference type="Proteomes" id="UP000485058"/>
    </source>
</evidence>
<sequence length="133" mass="13170">MAPDSKSAFGQEAVQRSGAQLLAPAGEAAHSHMAHPCNAHATPMWPCALQPAWDTPLTGPTSHMKSRNPGSQGPPAPAPTLPAWVPLSNAPPALEASGQAGGLRAASGCGGQQQPAAGPGGFVGLNALTEAKG</sequence>
<name>A0A699ZQX8_HAELA</name>
<feature type="region of interest" description="Disordered" evidence="1">
    <location>
        <begin position="1"/>
        <end position="32"/>
    </location>
</feature>
<evidence type="ECO:0000256" key="1">
    <source>
        <dbReference type="SAM" id="MobiDB-lite"/>
    </source>
</evidence>
<comment type="caution">
    <text evidence="2">The sequence shown here is derived from an EMBL/GenBank/DDBJ whole genome shotgun (WGS) entry which is preliminary data.</text>
</comment>
<dbReference type="EMBL" id="BLLF01001770">
    <property type="protein sequence ID" value="GFH21154.1"/>
    <property type="molecule type" value="Genomic_DNA"/>
</dbReference>
<evidence type="ECO:0000313" key="2">
    <source>
        <dbReference type="EMBL" id="GFH21154.1"/>
    </source>
</evidence>
<feature type="compositionally biased region" description="Polar residues" evidence="1">
    <location>
        <begin position="58"/>
        <end position="71"/>
    </location>
</feature>
<dbReference type="Proteomes" id="UP000485058">
    <property type="component" value="Unassembled WGS sequence"/>
</dbReference>